<gene>
    <name evidence="1" type="primary">A09g504270.1_BraROA</name>
    <name evidence="1" type="ORF">IGI04_034816</name>
</gene>
<evidence type="ECO:0000313" key="2">
    <source>
        <dbReference type="Proteomes" id="UP000823674"/>
    </source>
</evidence>
<organism evidence="1 2">
    <name type="scientific">Brassica rapa subsp. trilocularis</name>
    <dbReference type="NCBI Taxonomy" id="1813537"/>
    <lineage>
        <taxon>Eukaryota</taxon>
        <taxon>Viridiplantae</taxon>
        <taxon>Streptophyta</taxon>
        <taxon>Embryophyta</taxon>
        <taxon>Tracheophyta</taxon>
        <taxon>Spermatophyta</taxon>
        <taxon>Magnoliopsida</taxon>
        <taxon>eudicotyledons</taxon>
        <taxon>Gunneridae</taxon>
        <taxon>Pentapetalae</taxon>
        <taxon>rosids</taxon>
        <taxon>malvids</taxon>
        <taxon>Brassicales</taxon>
        <taxon>Brassicaceae</taxon>
        <taxon>Brassiceae</taxon>
        <taxon>Brassica</taxon>
    </lineage>
</organism>
<accession>A0ABQ7L9W4</accession>
<evidence type="ECO:0000313" key="1">
    <source>
        <dbReference type="EMBL" id="KAG5383347.1"/>
    </source>
</evidence>
<comment type="caution">
    <text evidence="1">The sequence shown here is derived from an EMBL/GenBank/DDBJ whole genome shotgun (WGS) entry which is preliminary data.</text>
</comment>
<name>A0ABQ7L9W4_BRACM</name>
<dbReference type="Proteomes" id="UP000823674">
    <property type="component" value="Chromosome A09"/>
</dbReference>
<proteinExistence type="predicted"/>
<protein>
    <submittedName>
        <fullName evidence="1">Uncharacterized protein</fullName>
    </submittedName>
</protein>
<sequence length="81" mass="9499">MVEFVYGLIKHLTHTLSQIDTAITKEINLYYYKDSNLREFLATVHRHCYSLSMSGKEASLSWQGVLKDEDTCIFYTILYIQ</sequence>
<dbReference type="EMBL" id="JADBGQ010000008">
    <property type="protein sequence ID" value="KAG5383347.1"/>
    <property type="molecule type" value="Genomic_DNA"/>
</dbReference>
<reference evidence="1 2" key="1">
    <citation type="submission" date="2021-03" db="EMBL/GenBank/DDBJ databases">
        <authorList>
            <person name="King G.J."/>
            <person name="Bancroft I."/>
            <person name="Baten A."/>
            <person name="Bloomfield J."/>
            <person name="Borpatragohain P."/>
            <person name="He Z."/>
            <person name="Irish N."/>
            <person name="Irwin J."/>
            <person name="Liu K."/>
            <person name="Mauleon R.P."/>
            <person name="Moore J."/>
            <person name="Morris R."/>
            <person name="Ostergaard L."/>
            <person name="Wang B."/>
            <person name="Wells R."/>
        </authorList>
    </citation>
    <scope>NUCLEOTIDE SEQUENCE [LARGE SCALE GENOMIC DNA]</scope>
    <source>
        <strain evidence="1">R-o-18</strain>
        <tissue evidence="1">Leaf</tissue>
    </source>
</reference>
<keyword evidence="2" id="KW-1185">Reference proteome</keyword>